<gene>
    <name evidence="1" type="ORF">IQ230_03825</name>
</gene>
<dbReference type="EMBL" id="JADEWN010000006">
    <property type="protein sequence ID" value="MBE9189508.1"/>
    <property type="molecule type" value="Genomic_DNA"/>
</dbReference>
<dbReference type="RefSeq" id="WP_193930810.1">
    <property type="nucleotide sequence ID" value="NZ_CAWPMZ010000111.1"/>
</dbReference>
<organism evidence="1 2">
    <name type="scientific">Gloeocapsopsis crepidinum LEGE 06123</name>
    <dbReference type="NCBI Taxonomy" id="588587"/>
    <lineage>
        <taxon>Bacteria</taxon>
        <taxon>Bacillati</taxon>
        <taxon>Cyanobacteriota</taxon>
        <taxon>Cyanophyceae</taxon>
        <taxon>Oscillatoriophycideae</taxon>
        <taxon>Chroococcales</taxon>
        <taxon>Chroococcaceae</taxon>
        <taxon>Gloeocapsopsis</taxon>
    </lineage>
</organism>
<evidence type="ECO:0000313" key="1">
    <source>
        <dbReference type="EMBL" id="MBE9189508.1"/>
    </source>
</evidence>
<sequence>MRKKLHLIRNEGRGAQILILERGRIVEYGDRQGLANNPNSHFAQLLQTGLTDVLV</sequence>
<keyword evidence="2" id="KW-1185">Reference proteome</keyword>
<comment type="caution">
    <text evidence="1">The sequence shown here is derived from an EMBL/GenBank/DDBJ whole genome shotgun (WGS) entry which is preliminary data.</text>
</comment>
<proteinExistence type="predicted"/>
<dbReference type="Proteomes" id="UP000651156">
    <property type="component" value="Unassembled WGS sequence"/>
</dbReference>
<reference evidence="1 2" key="1">
    <citation type="submission" date="2020-10" db="EMBL/GenBank/DDBJ databases">
        <authorList>
            <person name="Castelo-Branco R."/>
            <person name="Eusebio N."/>
            <person name="Adriana R."/>
            <person name="Vieira A."/>
            <person name="Brugerolle De Fraissinette N."/>
            <person name="Rezende De Castro R."/>
            <person name="Schneider M.P."/>
            <person name="Vasconcelos V."/>
            <person name="Leao P.N."/>
        </authorList>
    </citation>
    <scope>NUCLEOTIDE SEQUENCE [LARGE SCALE GENOMIC DNA]</scope>
    <source>
        <strain evidence="1 2">LEGE 06123</strain>
    </source>
</reference>
<evidence type="ECO:0000313" key="2">
    <source>
        <dbReference type="Proteomes" id="UP000651156"/>
    </source>
</evidence>
<protein>
    <submittedName>
        <fullName evidence="1">Uncharacterized protein</fullName>
    </submittedName>
</protein>
<accession>A0ABR9UNB8</accession>
<name>A0ABR9UNB8_9CHRO</name>